<dbReference type="GO" id="GO:0008270">
    <property type="term" value="F:zinc ion binding"/>
    <property type="evidence" value="ECO:0007669"/>
    <property type="project" value="InterPro"/>
</dbReference>
<keyword evidence="2" id="KW-0031">Aminopeptidase</keyword>
<dbReference type="Gene3D" id="1.10.390.10">
    <property type="entry name" value="Neutral Protease Domain 2"/>
    <property type="match status" value="1"/>
</dbReference>
<evidence type="ECO:0000259" key="1">
    <source>
        <dbReference type="Pfam" id="PF01433"/>
    </source>
</evidence>
<dbReference type="GO" id="GO:0008237">
    <property type="term" value="F:metallopeptidase activity"/>
    <property type="evidence" value="ECO:0007669"/>
    <property type="project" value="InterPro"/>
</dbReference>
<accession>L8JCA7</accession>
<proteinExistence type="predicted"/>
<dbReference type="EMBL" id="AMZO01000006">
    <property type="protein sequence ID" value="ELR66466.1"/>
    <property type="molecule type" value="Genomic_DNA"/>
</dbReference>
<dbReference type="InterPro" id="IPR034015">
    <property type="entry name" value="M1_LTA4H"/>
</dbReference>
<keyword evidence="2" id="KW-0378">Hydrolase</keyword>
<keyword evidence="3" id="KW-1185">Reference proteome</keyword>
<dbReference type="PANTHER" id="PTHR45726:SF3">
    <property type="entry name" value="LEUKOTRIENE A-4 HYDROLASE"/>
    <property type="match status" value="1"/>
</dbReference>
<gene>
    <name evidence="2" type="ORF">C942_04164</name>
</gene>
<evidence type="ECO:0000313" key="3">
    <source>
        <dbReference type="Proteomes" id="UP000011134"/>
    </source>
</evidence>
<dbReference type="AlphaFoldDB" id="L8JCA7"/>
<dbReference type="PANTHER" id="PTHR45726">
    <property type="entry name" value="LEUKOTRIENE A-4 HYDROLASE"/>
    <property type="match status" value="1"/>
</dbReference>
<evidence type="ECO:0000313" key="2">
    <source>
        <dbReference type="EMBL" id="ELR66466.1"/>
    </source>
</evidence>
<dbReference type="Proteomes" id="UP000011134">
    <property type="component" value="Unassembled WGS sequence"/>
</dbReference>
<dbReference type="InterPro" id="IPR014782">
    <property type="entry name" value="Peptidase_M1_dom"/>
</dbReference>
<dbReference type="PATRIC" id="fig|1056511.3.peg.994"/>
<keyword evidence="2" id="KW-0645">Protease</keyword>
<reference evidence="2 3" key="1">
    <citation type="submission" date="2012-12" db="EMBL/GenBank/DDBJ databases">
        <title>Genome Assembly of Photobacterium sp. AK15.</title>
        <authorList>
            <person name="Khatri I."/>
            <person name="Vaidya B."/>
            <person name="Srinivas T.N.R."/>
            <person name="Subramanian S."/>
            <person name="Pinnaka A."/>
        </authorList>
    </citation>
    <scope>NUCLEOTIDE SEQUENCE [LARGE SCALE GENOMIC DNA]</scope>
    <source>
        <strain evidence="2 3">AK15</strain>
    </source>
</reference>
<dbReference type="InterPro" id="IPR027268">
    <property type="entry name" value="Peptidase_M4/M1_CTD_sf"/>
</dbReference>
<dbReference type="SUPFAM" id="SSF55486">
    <property type="entry name" value="Metalloproteases ('zincins'), catalytic domain"/>
    <property type="match status" value="1"/>
</dbReference>
<feature type="domain" description="Peptidase M1 membrane alanine aminopeptidase" evidence="1">
    <location>
        <begin position="335"/>
        <end position="475"/>
    </location>
</feature>
<organism evidence="2 3">
    <name type="scientific">Photobacterium marinum</name>
    <dbReference type="NCBI Taxonomy" id="1056511"/>
    <lineage>
        <taxon>Bacteria</taxon>
        <taxon>Pseudomonadati</taxon>
        <taxon>Pseudomonadota</taxon>
        <taxon>Gammaproteobacteria</taxon>
        <taxon>Vibrionales</taxon>
        <taxon>Vibrionaceae</taxon>
        <taxon>Photobacterium</taxon>
    </lineage>
</organism>
<name>L8JCA7_9GAMM</name>
<protein>
    <submittedName>
        <fullName evidence="2">Peptidase M1, membrane alanine aminopeptidase</fullName>
    </submittedName>
</protein>
<dbReference type="Pfam" id="PF01433">
    <property type="entry name" value="Peptidase_M1"/>
    <property type="match status" value="1"/>
</dbReference>
<dbReference type="GO" id="GO:0004177">
    <property type="term" value="F:aminopeptidase activity"/>
    <property type="evidence" value="ECO:0007669"/>
    <property type="project" value="UniProtKB-KW"/>
</dbReference>
<comment type="caution">
    <text evidence="2">The sequence shown here is derived from an EMBL/GenBank/DDBJ whole genome shotgun (WGS) entry which is preliminary data.</text>
</comment>
<sequence>MRQQGQLARSDDKKRNESIALAFIERMDYQIYVLKQGTKKEKPMIAWGRKIITLVTFFCISSSMSSSISGEVPAPPSLRHNLQVRLIPHQHFLQAKDGIEIDGAGKLSFMLASELSINEAHLDGKSVSVKGKDGHWHIDLGSYGPHKLELSYSGSFLPDPRTDTSGYNRSPRPVIGPDASYLPPGSGWYPELESGPFTYKLSVSLPTPQKAVAPGLLVSETEDNEEGGYYQAQFDFAAPTWGIPLFAGPYRIQERRHEPYRLRTYFFEGMEALSDDYLGLSKDYLNLFAGRIGPYPFHSFHIVAARLPVGLGFPGITYIGQHVLELPFIKHSSLGHEVLHNWWGNGVYIDYENGNWAEGLTTYLADYSFLEQRSNEMAKVRRLEWLRDYAALPAERDRPPRTFTSKTHTASQVIGYNKIAFLFHMLRRQLGEQVFESALRRFWREQRFQIAGWDELERAFSEEAGRDLSVIFAQWLDRTGAPDISFTKVDKRRQKKDGWILSLEIKQSAPPYQLQVPVRILTTKDPVEHLIPIRGTHTQVEIQLSAEPVELMADPDFNLFRRLASGEAPPILRDTLLSGQTQTLVLGGAAFQQQALVLARAMLDSSLQPNSTLEPEKPFLLIGPRSEVDTFLRTHKLPGMPEELAVPSSAQVWSQHTPQGQSYVIIAADSLESLEALLRPLPHYGRRGYLAFQGSKAVIKGNWPLGKSGILYRFP</sequence>